<proteinExistence type="predicted"/>
<accession>A0A2X0M912</accession>
<feature type="region of interest" description="Disordered" evidence="1">
    <location>
        <begin position="1"/>
        <end position="27"/>
    </location>
</feature>
<protein>
    <submittedName>
        <fullName evidence="2">BQ5605_C001g00938 protein</fullName>
    </submittedName>
</protein>
<gene>
    <name evidence="2" type="primary">BQ5605_C001g00938</name>
    <name evidence="2" type="ORF">BQ5605_C001G00938</name>
</gene>
<evidence type="ECO:0000313" key="2">
    <source>
        <dbReference type="EMBL" id="SGY50917.1"/>
    </source>
</evidence>
<organism evidence="2 3">
    <name type="scientific">Microbotryum silenes-dioicae</name>
    <dbReference type="NCBI Taxonomy" id="796604"/>
    <lineage>
        <taxon>Eukaryota</taxon>
        <taxon>Fungi</taxon>
        <taxon>Dikarya</taxon>
        <taxon>Basidiomycota</taxon>
        <taxon>Pucciniomycotina</taxon>
        <taxon>Microbotryomycetes</taxon>
        <taxon>Microbotryales</taxon>
        <taxon>Microbotryaceae</taxon>
        <taxon>Microbotryum</taxon>
    </lineage>
</organism>
<keyword evidence="3" id="KW-1185">Reference proteome</keyword>
<dbReference type="EMBL" id="FQNC01000043">
    <property type="protein sequence ID" value="SGY50917.1"/>
    <property type="molecule type" value="Genomic_DNA"/>
</dbReference>
<reference evidence="2 3" key="1">
    <citation type="submission" date="2016-11" db="EMBL/GenBank/DDBJ databases">
        <authorList>
            <person name="Jaros S."/>
            <person name="Januszkiewicz K."/>
            <person name="Wedrychowicz H."/>
        </authorList>
    </citation>
    <scope>NUCLEOTIDE SEQUENCE [LARGE SCALE GENOMIC DNA]</scope>
</reference>
<dbReference type="Proteomes" id="UP000249464">
    <property type="component" value="Unassembled WGS sequence"/>
</dbReference>
<evidence type="ECO:0000313" key="3">
    <source>
        <dbReference type="Proteomes" id="UP000249464"/>
    </source>
</evidence>
<name>A0A2X0M912_9BASI</name>
<evidence type="ECO:0000256" key="1">
    <source>
        <dbReference type="SAM" id="MobiDB-lite"/>
    </source>
</evidence>
<feature type="compositionally biased region" description="Polar residues" evidence="1">
    <location>
        <begin position="9"/>
        <end position="21"/>
    </location>
</feature>
<dbReference type="AlphaFoldDB" id="A0A2X0M912"/>
<sequence>MTRGGAKASSGTSARNSSRQPRTSRRNVYLGIESTVLSLPRPTNYGGTISPDRFIPADTPRGFVVAEGTPIMEDDEVLPACPRGAAAALDAYEE</sequence>